<feature type="compositionally biased region" description="Low complexity" evidence="1">
    <location>
        <begin position="19"/>
        <end position="34"/>
    </location>
</feature>
<dbReference type="Pfam" id="PF25895">
    <property type="entry name" value="WHD_plant_disease"/>
    <property type="match status" value="1"/>
</dbReference>
<feature type="region of interest" description="Disordered" evidence="1">
    <location>
        <begin position="1"/>
        <end position="64"/>
    </location>
</feature>
<dbReference type="Gene3D" id="3.40.50.300">
    <property type="entry name" value="P-loop containing nucleotide triphosphate hydrolases"/>
    <property type="match status" value="1"/>
</dbReference>
<dbReference type="GO" id="GO:0007165">
    <property type="term" value="P:signal transduction"/>
    <property type="evidence" value="ECO:0007669"/>
    <property type="project" value="InterPro"/>
</dbReference>
<protein>
    <recommendedName>
        <fullName evidence="2">AAA+ ATPase domain-containing protein</fullName>
    </recommendedName>
</protein>
<keyword evidence="4" id="KW-1185">Reference proteome</keyword>
<evidence type="ECO:0000256" key="1">
    <source>
        <dbReference type="SAM" id="MobiDB-lite"/>
    </source>
</evidence>
<dbReference type="GO" id="GO:0043531">
    <property type="term" value="F:ADP binding"/>
    <property type="evidence" value="ECO:0007669"/>
    <property type="project" value="InterPro"/>
</dbReference>
<dbReference type="OrthoDB" id="626167at2759"/>
<organism evidence="3 4">
    <name type="scientific">Coptis chinensis</name>
    <dbReference type="NCBI Taxonomy" id="261450"/>
    <lineage>
        <taxon>Eukaryota</taxon>
        <taxon>Viridiplantae</taxon>
        <taxon>Streptophyta</taxon>
        <taxon>Embryophyta</taxon>
        <taxon>Tracheophyta</taxon>
        <taxon>Spermatophyta</taxon>
        <taxon>Magnoliopsida</taxon>
        <taxon>Ranunculales</taxon>
        <taxon>Ranunculaceae</taxon>
        <taxon>Coptidoideae</taxon>
        <taxon>Coptis</taxon>
    </lineage>
</organism>
<dbReference type="PANTHER" id="PTHR32472">
    <property type="entry name" value="DNA REPAIR PROTEIN RADA"/>
    <property type="match status" value="1"/>
</dbReference>
<feature type="domain" description="AAA+ ATPase" evidence="2">
    <location>
        <begin position="415"/>
        <end position="565"/>
    </location>
</feature>
<gene>
    <name evidence="3" type="ORF">IFM89_006758</name>
</gene>
<dbReference type="Proteomes" id="UP000631114">
    <property type="component" value="Unassembled WGS sequence"/>
</dbReference>
<feature type="compositionally biased region" description="Pro residues" evidence="1">
    <location>
        <begin position="53"/>
        <end position="64"/>
    </location>
</feature>
<name>A0A835I9U3_9MAGN</name>
<sequence>MESSKQRTSRTPSSAGRNSQSSLSVGSDSSRTGSKASHPVSFDPNTRFVMGKPEPPTDLPLLPMPSPVLSLDDLSKLVPGVQIPDRNYSGAESNSGIDRRMKSPVIESSPYLPSSAKLKSCDVYIGVHSSKPSLLRFAKWLRAELELEGVTCFAADRSKCKDAVAHSIVERAMDSATIGVVFVTKRSFSNAYSMYELRSFLSRKNLVPIFFDLGAADCLARDIIGRRGEVWERYGGELWKYYGGTEEEWKEVVNALSYMEGWKLEASLNKLRDCISEAIILLGRKLGRRSVVERAKRWMEKAAEEFPFPRNDSFVGRKKELLELELMLFGDLNENGRNECFELQNIQRRRVKNKDGAEMRLGTQTKGKEAVVWKESDVDIEMESNASLPKHFQLSAGKSGSRQTRRGQPTRATYRKGIACVSGERGIGKTELLLEFAYKFSQSYRMVLWVGGEARYVRQNYMNLLYLLEVDVATENQLSLESNKPRNFEELEGEAVRRLRKEFMRDIPFLIVIDNMESEKDWWDAKNIMELLPRFGGETHIVISTRLSHVMNLETLQLSYLSAAESMCLMKGTLRHIPAGEVSALRAIEEKLGRLTFGLALVGRVLSELLIGPQGLLDVIDQTPDQEAIGGADPFFRRHPFLIRLIELCLANIKQVDDIASRMVIASGWFAPAEIPVSLLTLVASSGGLQKQNKGSIWNRCLGAVTRRCFMFQKKWSEEESSNALIRWGLARTVTKQGYIQIHDTIRLYARKRGDTAVAYAMVQAINSKGSLLEHREHIWAACFLLFKFGADPAVINLKALELVCFVKQLALPLATYTFTNFSCCNTALELLRLCTQALEDMEASTFSHYDKKNNKSIFMGSLSTPTKKFNARLYKESTTLKAIIFEIRAKLMLQGGDPDIGQQLCRESISIREVLYGWDHPETIYACNTMGKLIRSQARP</sequence>
<evidence type="ECO:0000313" key="3">
    <source>
        <dbReference type="EMBL" id="KAF9613259.1"/>
    </source>
</evidence>
<dbReference type="GO" id="GO:0000725">
    <property type="term" value="P:recombinational repair"/>
    <property type="evidence" value="ECO:0007669"/>
    <property type="project" value="TreeGrafter"/>
</dbReference>
<dbReference type="EMBL" id="JADFTS010000003">
    <property type="protein sequence ID" value="KAF9613259.1"/>
    <property type="molecule type" value="Genomic_DNA"/>
</dbReference>
<dbReference type="InterPro" id="IPR035897">
    <property type="entry name" value="Toll_tir_struct_dom_sf"/>
</dbReference>
<reference evidence="3 4" key="1">
    <citation type="submission" date="2020-10" db="EMBL/GenBank/DDBJ databases">
        <title>The Coptis chinensis genome and diversification of protoberbering-type alkaloids.</title>
        <authorList>
            <person name="Wang B."/>
            <person name="Shu S."/>
            <person name="Song C."/>
            <person name="Liu Y."/>
        </authorList>
    </citation>
    <scope>NUCLEOTIDE SEQUENCE [LARGE SCALE GENOMIC DNA]</scope>
    <source>
        <strain evidence="3">HL-2020</strain>
        <tissue evidence="3">Leaf</tissue>
    </source>
</reference>
<dbReference type="Gene3D" id="3.40.50.10140">
    <property type="entry name" value="Toll/interleukin-1 receptor homology (TIR) domain"/>
    <property type="match status" value="1"/>
</dbReference>
<dbReference type="AlphaFoldDB" id="A0A835I9U3"/>
<evidence type="ECO:0000259" key="2">
    <source>
        <dbReference type="SMART" id="SM00382"/>
    </source>
</evidence>
<evidence type="ECO:0000313" key="4">
    <source>
        <dbReference type="Proteomes" id="UP000631114"/>
    </source>
</evidence>
<dbReference type="InterPro" id="IPR058874">
    <property type="entry name" value="WHD_plant"/>
</dbReference>
<dbReference type="SUPFAM" id="SSF52540">
    <property type="entry name" value="P-loop containing nucleoside triphosphate hydrolases"/>
    <property type="match status" value="1"/>
</dbReference>
<dbReference type="InterPro" id="IPR027417">
    <property type="entry name" value="P-loop_NTPase"/>
</dbReference>
<dbReference type="InterPro" id="IPR003593">
    <property type="entry name" value="AAA+_ATPase"/>
</dbReference>
<dbReference type="SMART" id="SM00382">
    <property type="entry name" value="AAA"/>
    <property type="match status" value="1"/>
</dbReference>
<feature type="compositionally biased region" description="Polar residues" evidence="1">
    <location>
        <begin position="9"/>
        <end position="18"/>
    </location>
</feature>
<accession>A0A835I9U3</accession>
<comment type="caution">
    <text evidence="3">The sequence shown here is derived from an EMBL/GenBank/DDBJ whole genome shotgun (WGS) entry which is preliminary data.</text>
</comment>
<proteinExistence type="predicted"/>
<dbReference type="PANTHER" id="PTHR32472:SF18">
    <property type="entry name" value="OS11G0576100 PROTEIN"/>
    <property type="match status" value="1"/>
</dbReference>
<dbReference type="SUPFAM" id="SSF52200">
    <property type="entry name" value="Toll/Interleukin receptor TIR domain"/>
    <property type="match status" value="1"/>
</dbReference>